<evidence type="ECO:0000256" key="2">
    <source>
        <dbReference type="ARBA" id="ARBA00023015"/>
    </source>
</evidence>
<evidence type="ECO:0000256" key="4">
    <source>
        <dbReference type="ARBA" id="ARBA00023125"/>
    </source>
</evidence>
<dbReference type="SUPFAM" id="SSF88946">
    <property type="entry name" value="Sigma2 domain of RNA polymerase sigma factors"/>
    <property type="match status" value="1"/>
</dbReference>
<dbReference type="EMBL" id="MPTW01000001">
    <property type="protein sequence ID" value="OME74958.1"/>
    <property type="molecule type" value="Genomic_DNA"/>
</dbReference>
<dbReference type="AlphaFoldDB" id="A0A1R0ZQX0"/>
<proteinExistence type="inferred from homology"/>
<evidence type="ECO:0000256" key="5">
    <source>
        <dbReference type="ARBA" id="ARBA00023163"/>
    </source>
</evidence>
<evidence type="ECO:0000313" key="9">
    <source>
        <dbReference type="Proteomes" id="UP000187425"/>
    </source>
</evidence>
<feature type="domain" description="RNA polymerase sigma-70 region 2" evidence="6">
    <location>
        <begin position="21"/>
        <end position="88"/>
    </location>
</feature>
<dbReference type="InterPro" id="IPR013325">
    <property type="entry name" value="RNA_pol_sigma_r2"/>
</dbReference>
<dbReference type="InterPro" id="IPR014284">
    <property type="entry name" value="RNA_pol_sigma-70_dom"/>
</dbReference>
<name>A0A1R0ZQX0_9BACL</name>
<dbReference type="InterPro" id="IPR013249">
    <property type="entry name" value="RNA_pol_sigma70_r4_t2"/>
</dbReference>
<comment type="caution">
    <text evidence="8">The sequence shown here is derived from an EMBL/GenBank/DDBJ whole genome shotgun (WGS) entry which is preliminary data.</text>
</comment>
<keyword evidence="3" id="KW-0731">Sigma factor</keyword>
<evidence type="ECO:0000259" key="7">
    <source>
        <dbReference type="Pfam" id="PF08281"/>
    </source>
</evidence>
<dbReference type="GO" id="GO:0006352">
    <property type="term" value="P:DNA-templated transcription initiation"/>
    <property type="evidence" value="ECO:0007669"/>
    <property type="project" value="InterPro"/>
</dbReference>
<comment type="similarity">
    <text evidence="1">Belongs to the sigma-70 factor family. ECF subfamily.</text>
</comment>
<dbReference type="SUPFAM" id="SSF88659">
    <property type="entry name" value="Sigma3 and sigma4 domains of RNA polymerase sigma factors"/>
    <property type="match status" value="1"/>
</dbReference>
<evidence type="ECO:0000256" key="3">
    <source>
        <dbReference type="ARBA" id="ARBA00023082"/>
    </source>
</evidence>
<dbReference type="Pfam" id="PF08281">
    <property type="entry name" value="Sigma70_r4_2"/>
    <property type="match status" value="1"/>
</dbReference>
<dbReference type="Gene3D" id="1.10.1740.10">
    <property type="match status" value="1"/>
</dbReference>
<dbReference type="PANTHER" id="PTHR43133:SF8">
    <property type="entry name" value="RNA POLYMERASE SIGMA FACTOR HI_1459-RELATED"/>
    <property type="match status" value="1"/>
</dbReference>
<gene>
    <name evidence="8" type="ORF">BSK65_04220</name>
</gene>
<evidence type="ECO:0008006" key="10">
    <source>
        <dbReference type="Google" id="ProtNLM"/>
    </source>
</evidence>
<dbReference type="InterPro" id="IPR039425">
    <property type="entry name" value="RNA_pol_sigma-70-like"/>
</dbReference>
<evidence type="ECO:0000259" key="6">
    <source>
        <dbReference type="Pfam" id="PF04542"/>
    </source>
</evidence>
<dbReference type="PANTHER" id="PTHR43133">
    <property type="entry name" value="RNA POLYMERASE ECF-TYPE SIGMA FACTO"/>
    <property type="match status" value="1"/>
</dbReference>
<dbReference type="Gene3D" id="1.10.10.10">
    <property type="entry name" value="Winged helix-like DNA-binding domain superfamily/Winged helix DNA-binding domain"/>
    <property type="match status" value="1"/>
</dbReference>
<protein>
    <recommendedName>
        <fullName evidence="10">RNA polymerase subunit sigma</fullName>
    </recommendedName>
</protein>
<dbReference type="InterPro" id="IPR036388">
    <property type="entry name" value="WH-like_DNA-bd_sf"/>
</dbReference>
<keyword evidence="2" id="KW-0805">Transcription regulation</keyword>
<dbReference type="NCBIfam" id="TIGR02937">
    <property type="entry name" value="sigma70-ECF"/>
    <property type="match status" value="1"/>
</dbReference>
<evidence type="ECO:0000256" key="1">
    <source>
        <dbReference type="ARBA" id="ARBA00010641"/>
    </source>
</evidence>
<evidence type="ECO:0000313" key="8">
    <source>
        <dbReference type="EMBL" id="OME74958.1"/>
    </source>
</evidence>
<keyword evidence="5" id="KW-0804">Transcription</keyword>
<feature type="domain" description="RNA polymerase sigma factor 70 region 4 type 2" evidence="7">
    <location>
        <begin position="121"/>
        <end position="171"/>
    </location>
</feature>
<accession>A0A1R0ZQX0</accession>
<dbReference type="Pfam" id="PF04542">
    <property type="entry name" value="Sigma70_r2"/>
    <property type="match status" value="1"/>
</dbReference>
<dbReference type="CDD" id="cd06171">
    <property type="entry name" value="Sigma70_r4"/>
    <property type="match status" value="1"/>
</dbReference>
<dbReference type="InterPro" id="IPR013324">
    <property type="entry name" value="RNA_pol_sigma_r3/r4-like"/>
</dbReference>
<sequence>MSEDKWIVEAQQGNEAAVELLIRHTYSDVYRFIRWKIHNDELAWDLAQTVYEKAWAKLDSYQNEHGSFRAWLMAIAQNVCIDYFRSKSTRQAELNQSISDEITVDEDFLEGILLREEVKTVYAAICSLPDDQRDALLLRYKYEFTFTEIAAITHEPESTVKSRVSRSLLKLRELLKQTKPNDLSHPFKKGVKK</sequence>
<reference evidence="8 9" key="1">
    <citation type="submission" date="2016-11" db="EMBL/GenBank/DDBJ databases">
        <title>Paenibacillus species isolates.</title>
        <authorList>
            <person name="Beno S.M."/>
        </authorList>
    </citation>
    <scope>NUCLEOTIDE SEQUENCE [LARGE SCALE GENOMIC DNA]</scope>
    <source>
        <strain evidence="8 9">FSL H7-0443</strain>
    </source>
</reference>
<keyword evidence="4" id="KW-0238">DNA-binding</keyword>
<dbReference type="InterPro" id="IPR007627">
    <property type="entry name" value="RNA_pol_sigma70_r2"/>
</dbReference>
<dbReference type="GO" id="GO:0003677">
    <property type="term" value="F:DNA binding"/>
    <property type="evidence" value="ECO:0007669"/>
    <property type="project" value="UniProtKB-KW"/>
</dbReference>
<dbReference type="Proteomes" id="UP000187425">
    <property type="component" value="Unassembled WGS sequence"/>
</dbReference>
<dbReference type="GO" id="GO:0016987">
    <property type="term" value="F:sigma factor activity"/>
    <property type="evidence" value="ECO:0007669"/>
    <property type="project" value="UniProtKB-KW"/>
</dbReference>
<organism evidence="8 9">
    <name type="scientific">Paenibacillus odorifer</name>
    <dbReference type="NCBI Taxonomy" id="189426"/>
    <lineage>
        <taxon>Bacteria</taxon>
        <taxon>Bacillati</taxon>
        <taxon>Bacillota</taxon>
        <taxon>Bacilli</taxon>
        <taxon>Bacillales</taxon>
        <taxon>Paenibacillaceae</taxon>
        <taxon>Paenibacillus</taxon>
    </lineage>
</organism>